<comment type="caution">
    <text evidence="2">The sequence shown here is derived from an EMBL/GenBank/DDBJ whole genome shotgun (WGS) entry which is preliminary data.</text>
</comment>
<feature type="domain" description="Helicase XPB/Ssl2 N-terminal" evidence="1">
    <location>
        <begin position="310"/>
        <end position="432"/>
    </location>
</feature>
<reference evidence="3" key="1">
    <citation type="submission" date="2019-09" db="EMBL/GenBank/DDBJ databases">
        <title>Mumia zhuanghuii sp. nov. isolated from the intestinal contents of plateau pika (Ochotona curzoniae) in the Qinghai-Tibet plateau of China.</title>
        <authorList>
            <person name="Tian Z."/>
        </authorList>
    </citation>
    <scope>NUCLEOTIDE SEQUENCE [LARGE SCALE GENOMIC DNA]</scope>
    <source>
        <strain evidence="3">L-033</strain>
    </source>
</reference>
<dbReference type="Proteomes" id="UP000326838">
    <property type="component" value="Unassembled WGS sequence"/>
</dbReference>
<gene>
    <name evidence="2" type="ORF">F6B40_12375</name>
</gene>
<evidence type="ECO:0000259" key="1">
    <source>
        <dbReference type="Pfam" id="PF13625"/>
    </source>
</evidence>
<dbReference type="AlphaFoldDB" id="A0A5N0T8L6"/>
<proteinExistence type="predicted"/>
<sequence>MDSSDERALATMLAAASDAELAELFAARRLPLPSTAHDFFDIAAALLTEPAVDKALTRLPAALLAALAGADEIGADDRALLAGLALVDAEGHPFGVVSSRLDILRRATPATEQDAVSAPAPADAEATAAAGERAFAAVSSLADILLAALSAPLPRTGAGTVSVAERRRLIEDGAVADVEELEDLIALGVDAGLLCELDRTWTTTAAARDWLDRSTADRWADVARGFLTHLPLGLRTASGGFIAAEAWPASYPLDAEWPARATALTRRARRWGILADPGAEPGWATDLRLRGEPDLAQLRAHLPPEVDRIYLQADLTAISPGPLAPRLEQRLRSMAVRETRAQASTYRFTPESLTTAVSGGESAQSLREFLGALSLTGIPQPLEYLIETTAARHGLIRVATEPETGRTVVRSADPQVLATIAVDQALRPVGLVQGDDRLFSRASRDTVYWSLVDARYPVVAVDEGDDVERVSRRVARSTADEADAAERYAALIRTIRDSHGPDADAAWLERELEQAVRARAVVEVVVRLPDASNRTFLLEATGIGGGRLRGLDRAADVERTLPLTSIVSIAHP</sequence>
<dbReference type="EMBL" id="VYUY01000018">
    <property type="protein sequence ID" value="KAA9131101.1"/>
    <property type="molecule type" value="Genomic_DNA"/>
</dbReference>
<keyword evidence="3" id="KW-1185">Reference proteome</keyword>
<protein>
    <recommendedName>
        <fullName evidence="1">Helicase XPB/Ssl2 N-terminal domain-containing protein</fullName>
    </recommendedName>
</protein>
<organism evidence="2 3">
    <name type="scientific">Microbacterium caowuchunii</name>
    <dbReference type="NCBI Taxonomy" id="2614638"/>
    <lineage>
        <taxon>Bacteria</taxon>
        <taxon>Bacillati</taxon>
        <taxon>Actinomycetota</taxon>
        <taxon>Actinomycetes</taxon>
        <taxon>Micrococcales</taxon>
        <taxon>Microbacteriaceae</taxon>
        <taxon>Microbacterium</taxon>
    </lineage>
</organism>
<dbReference type="InterPro" id="IPR032830">
    <property type="entry name" value="XPB/Ssl2_N"/>
</dbReference>
<name>A0A5N0T8L6_9MICO</name>
<accession>A0A5N0T8L6</accession>
<evidence type="ECO:0000313" key="3">
    <source>
        <dbReference type="Proteomes" id="UP000326838"/>
    </source>
</evidence>
<dbReference type="Pfam" id="PF13625">
    <property type="entry name" value="Helicase_C_3"/>
    <property type="match status" value="1"/>
</dbReference>
<evidence type="ECO:0000313" key="2">
    <source>
        <dbReference type="EMBL" id="KAA9131101.1"/>
    </source>
</evidence>
<dbReference type="RefSeq" id="WP_150894514.1">
    <property type="nucleotide sequence ID" value="NZ_VYUY01000018.1"/>
</dbReference>